<feature type="domain" description="Acylphosphatase-like" evidence="6">
    <location>
        <begin position="5"/>
        <end position="91"/>
    </location>
</feature>
<gene>
    <name evidence="7" type="ORF">HYZ11_03615</name>
</gene>
<dbReference type="Proteomes" id="UP000782312">
    <property type="component" value="Unassembled WGS sequence"/>
</dbReference>
<dbReference type="InterPro" id="IPR001792">
    <property type="entry name" value="Acylphosphatase-like_dom"/>
</dbReference>
<evidence type="ECO:0000256" key="4">
    <source>
        <dbReference type="PROSITE-ProRule" id="PRU00520"/>
    </source>
</evidence>
<proteinExistence type="inferred from homology"/>
<dbReference type="Gene3D" id="3.30.70.100">
    <property type="match status" value="1"/>
</dbReference>
<dbReference type="PROSITE" id="PS51160">
    <property type="entry name" value="ACYLPHOSPHATASE_3"/>
    <property type="match status" value="1"/>
</dbReference>
<evidence type="ECO:0000313" key="7">
    <source>
        <dbReference type="EMBL" id="MBI3126674.1"/>
    </source>
</evidence>
<organism evidence="7 8">
    <name type="scientific">Tectimicrobiota bacterium</name>
    <dbReference type="NCBI Taxonomy" id="2528274"/>
    <lineage>
        <taxon>Bacteria</taxon>
        <taxon>Pseudomonadati</taxon>
        <taxon>Nitrospinota/Tectimicrobiota group</taxon>
        <taxon>Candidatus Tectimicrobiota</taxon>
    </lineage>
</organism>
<dbReference type="AlphaFoldDB" id="A0A932HVY1"/>
<evidence type="ECO:0000259" key="6">
    <source>
        <dbReference type="PROSITE" id="PS51160"/>
    </source>
</evidence>
<protein>
    <recommendedName>
        <fullName evidence="2 4">acylphosphatase</fullName>
        <ecNumber evidence="2 4">3.6.1.7</ecNumber>
    </recommendedName>
</protein>
<dbReference type="PROSITE" id="PS00151">
    <property type="entry name" value="ACYLPHOSPHATASE_2"/>
    <property type="match status" value="1"/>
</dbReference>
<accession>A0A932HVY1</accession>
<name>A0A932HVY1_UNCTE</name>
<comment type="catalytic activity">
    <reaction evidence="3 4">
        <text>an acyl phosphate + H2O = a carboxylate + phosphate + H(+)</text>
        <dbReference type="Rhea" id="RHEA:14965"/>
        <dbReference type="ChEBI" id="CHEBI:15377"/>
        <dbReference type="ChEBI" id="CHEBI:15378"/>
        <dbReference type="ChEBI" id="CHEBI:29067"/>
        <dbReference type="ChEBI" id="CHEBI:43474"/>
        <dbReference type="ChEBI" id="CHEBI:59918"/>
        <dbReference type="EC" id="3.6.1.7"/>
    </reaction>
</comment>
<feature type="active site" evidence="4">
    <location>
        <position position="20"/>
    </location>
</feature>
<dbReference type="EC" id="3.6.1.7" evidence="2 4"/>
<comment type="similarity">
    <text evidence="1 5">Belongs to the acylphosphatase family.</text>
</comment>
<evidence type="ECO:0000256" key="2">
    <source>
        <dbReference type="ARBA" id="ARBA00012150"/>
    </source>
</evidence>
<sequence length="91" mass="9841">MAAERVHLVIRGRVQGVWYRASAGKEARRLGLSGWVRNLPDGAVELAAEGPSGALDALIAWCWKGPTLARVDDIQIERGEATGEAEGFEVR</sequence>
<dbReference type="PANTHER" id="PTHR47268:SF4">
    <property type="entry name" value="ACYLPHOSPHATASE"/>
    <property type="match status" value="1"/>
</dbReference>
<dbReference type="Pfam" id="PF00708">
    <property type="entry name" value="Acylphosphatase"/>
    <property type="match status" value="1"/>
</dbReference>
<dbReference type="PANTHER" id="PTHR47268">
    <property type="entry name" value="ACYLPHOSPHATASE"/>
    <property type="match status" value="1"/>
</dbReference>
<dbReference type="PRINTS" id="PR00112">
    <property type="entry name" value="ACYLPHPHTASE"/>
</dbReference>
<feature type="active site" evidence="4">
    <location>
        <position position="38"/>
    </location>
</feature>
<evidence type="ECO:0000256" key="5">
    <source>
        <dbReference type="RuleBase" id="RU004168"/>
    </source>
</evidence>
<dbReference type="InterPro" id="IPR020456">
    <property type="entry name" value="Acylphosphatase"/>
</dbReference>
<dbReference type="InterPro" id="IPR017968">
    <property type="entry name" value="Acylphosphatase_CS"/>
</dbReference>
<dbReference type="SUPFAM" id="SSF54975">
    <property type="entry name" value="Acylphosphatase/BLUF domain-like"/>
    <property type="match status" value="1"/>
</dbReference>
<comment type="caution">
    <text evidence="7">The sequence shown here is derived from an EMBL/GenBank/DDBJ whole genome shotgun (WGS) entry which is preliminary data.</text>
</comment>
<dbReference type="EMBL" id="JACPUR010000007">
    <property type="protein sequence ID" value="MBI3126674.1"/>
    <property type="molecule type" value="Genomic_DNA"/>
</dbReference>
<evidence type="ECO:0000256" key="1">
    <source>
        <dbReference type="ARBA" id="ARBA00005614"/>
    </source>
</evidence>
<keyword evidence="4" id="KW-0378">Hydrolase</keyword>
<dbReference type="GO" id="GO:0003998">
    <property type="term" value="F:acylphosphatase activity"/>
    <property type="evidence" value="ECO:0007669"/>
    <property type="project" value="UniProtKB-EC"/>
</dbReference>
<evidence type="ECO:0000256" key="3">
    <source>
        <dbReference type="ARBA" id="ARBA00047645"/>
    </source>
</evidence>
<dbReference type="InterPro" id="IPR036046">
    <property type="entry name" value="Acylphosphatase-like_dom_sf"/>
</dbReference>
<evidence type="ECO:0000313" key="8">
    <source>
        <dbReference type="Proteomes" id="UP000782312"/>
    </source>
</evidence>
<reference evidence="7" key="1">
    <citation type="submission" date="2020-07" db="EMBL/GenBank/DDBJ databases">
        <title>Huge and variable diversity of episymbiotic CPR bacteria and DPANN archaea in groundwater ecosystems.</title>
        <authorList>
            <person name="He C.Y."/>
            <person name="Keren R."/>
            <person name="Whittaker M."/>
            <person name="Farag I.F."/>
            <person name="Doudna J."/>
            <person name="Cate J.H.D."/>
            <person name="Banfield J.F."/>
        </authorList>
    </citation>
    <scope>NUCLEOTIDE SEQUENCE</scope>
    <source>
        <strain evidence="7">NC_groundwater_763_Ag_S-0.2um_68_21</strain>
    </source>
</reference>